<dbReference type="OrthoDB" id="309640at2759"/>
<protein>
    <recommendedName>
        <fullName evidence="4">DUF4211 domain-containing protein</fullName>
    </recommendedName>
</protein>
<dbReference type="PANTHER" id="PTHR14689:SF0">
    <property type="entry name" value="COILED-COIL DOMAIN-CONTAINING PROTEIN 82"/>
    <property type="match status" value="1"/>
</dbReference>
<dbReference type="GO" id="GO:0005634">
    <property type="term" value="C:nucleus"/>
    <property type="evidence" value="ECO:0007669"/>
    <property type="project" value="TreeGrafter"/>
</dbReference>
<dbReference type="EMBL" id="CANHGI010000006">
    <property type="protein sequence ID" value="CAI5454849.1"/>
    <property type="molecule type" value="Genomic_DNA"/>
</dbReference>
<dbReference type="PANTHER" id="PTHR14689">
    <property type="entry name" value="PHORBOL-ESTER_DAG-TYPE DOMAIN-CONTAINING PROTEIN"/>
    <property type="match status" value="1"/>
</dbReference>
<feature type="region of interest" description="Disordered" evidence="1">
    <location>
        <begin position="255"/>
        <end position="300"/>
    </location>
</feature>
<accession>A0A9P1IYR9</accession>
<name>A0A9P1IYR9_9PELO</name>
<gene>
    <name evidence="2" type="ORF">CAMP_LOCUS17486</name>
</gene>
<sequence>MHNLGNSIIPPTNMTPAEFSQRVLFEQFQMKAMQTMYSLSLKPETTNTVGSSTTYDKNGTAAAKLAATTIFPTHFLAAGDLQTLAASAMIDKSDSVPSTSATNDISQIEAATLGNLLHPKAVHGLNFNAMNGLAAGMFPTDDWMKSVQLDTFADKNNESHIARPTPINAIPSTSQTSFINNTQSLTSATSTATKESVEVSKEDDLEEMFGLSNLDDGVEAGPTDMNGGLSPVQFTPPDSPTEALTTDFLFGLEPARTNSTPASCSSQPSTSAAPALNNKEDQSSDGFKVPEIPVIDPSSITPPPIKEPIYGRKFVKSNKVPVYKQKLNSIFSSNEKKESKDDFDAFEFDDDDVEDTLKPQEIKEKEIDIYAQCDAKSKNVYVPGIGFAISHEPPPPQDLWRHVVPKKRHHGENNKGLPGSNLLPSSALHEAQLATRMVDPAIVTLAESIRFRRNQRISCNFLKPVLSNDTDCPKTKVILKVKRDEPVIPKMIIKISRVLETLENGATRKKKKKKGSDEEDEIEDDDDYEDDWDIAATMKRRRRTSKKNYELRTVDPEEAVEKEIEYDYHHGLGISKHTGRKENTDSVKHRLSKFGSAEGFLPKGTYVVCKADLLKDDCALWRVDNQNLLQKFPPRTDLIANKLIYKSSSTYSGWCEQISNQYFRVSVKVIKQNRSETTIEPEIPLGELFPAMSEEMLKNPRTVYNQEPPKPFDETILNRDNQKIAMHTLMVTLLNHALTMDYLQQVQEKNDWTYTRSVTEIEQANSESVTRIRKRVHITEYVDFLIDQYTRLIALSSDFYDLTQCQICGRRKTKMVLQFYDRKSYDSDTLQFNLEDMEEFPEDILPSLDVYACKKCGTATNYLHRIKHLRLHLLRQCEEKLELVGTEHIEIAPERIVEIVRKDKPWIAGVIATYCEMWKQIKLDFE</sequence>
<feature type="compositionally biased region" description="Polar residues" evidence="1">
    <location>
        <begin position="256"/>
        <end position="272"/>
    </location>
</feature>
<evidence type="ECO:0000256" key="1">
    <source>
        <dbReference type="SAM" id="MobiDB-lite"/>
    </source>
</evidence>
<evidence type="ECO:0000313" key="2">
    <source>
        <dbReference type="EMBL" id="CAI5454849.1"/>
    </source>
</evidence>
<evidence type="ECO:0000313" key="3">
    <source>
        <dbReference type="Proteomes" id="UP001152747"/>
    </source>
</evidence>
<evidence type="ECO:0008006" key="4">
    <source>
        <dbReference type="Google" id="ProtNLM"/>
    </source>
</evidence>
<keyword evidence="3" id="KW-1185">Reference proteome</keyword>
<dbReference type="AlphaFoldDB" id="A0A9P1IYR9"/>
<organism evidence="2 3">
    <name type="scientific">Caenorhabditis angaria</name>
    <dbReference type="NCBI Taxonomy" id="860376"/>
    <lineage>
        <taxon>Eukaryota</taxon>
        <taxon>Metazoa</taxon>
        <taxon>Ecdysozoa</taxon>
        <taxon>Nematoda</taxon>
        <taxon>Chromadorea</taxon>
        <taxon>Rhabditida</taxon>
        <taxon>Rhabditina</taxon>
        <taxon>Rhabditomorpha</taxon>
        <taxon>Rhabditoidea</taxon>
        <taxon>Rhabditidae</taxon>
        <taxon>Peloderinae</taxon>
        <taxon>Caenorhabditis</taxon>
    </lineage>
</organism>
<proteinExistence type="predicted"/>
<dbReference type="Proteomes" id="UP001152747">
    <property type="component" value="Unassembled WGS sequence"/>
</dbReference>
<comment type="caution">
    <text evidence="2">The sequence shown here is derived from an EMBL/GenBank/DDBJ whole genome shotgun (WGS) entry which is preliminary data.</text>
</comment>
<reference evidence="2" key="1">
    <citation type="submission" date="2022-11" db="EMBL/GenBank/DDBJ databases">
        <authorList>
            <person name="Kikuchi T."/>
        </authorList>
    </citation>
    <scope>NUCLEOTIDE SEQUENCE</scope>
    <source>
        <strain evidence="2">PS1010</strain>
    </source>
</reference>